<dbReference type="Gene3D" id="3.10.129.10">
    <property type="entry name" value="Hotdog Thioesterase"/>
    <property type="match status" value="1"/>
</dbReference>
<dbReference type="PANTHER" id="PTHR21660">
    <property type="entry name" value="THIOESTERASE SUPERFAMILY MEMBER-RELATED"/>
    <property type="match status" value="1"/>
</dbReference>
<proteinExistence type="inferred from homology"/>
<evidence type="ECO:0000313" key="4">
    <source>
        <dbReference type="EMBL" id="VDC50510.1"/>
    </source>
</evidence>
<reference evidence="4 5" key="1">
    <citation type="submission" date="2018-11" db="EMBL/GenBank/DDBJ databases">
        <authorList>
            <person name="Peiro R."/>
            <person name="Begona"/>
            <person name="Cbmso G."/>
            <person name="Lopez M."/>
            <person name="Gonzalez S."/>
            <person name="Sacristan E."/>
            <person name="Castillo E."/>
        </authorList>
    </citation>
    <scope>NUCLEOTIDE SEQUENCE [LARGE SCALE GENOMIC DNA]</scope>
    <source>
        <strain evidence="4">Brev_genome</strain>
    </source>
</reference>
<dbReference type="AlphaFoldDB" id="A0A7Z8Y411"/>
<dbReference type="InterPro" id="IPR039298">
    <property type="entry name" value="ACOT13"/>
</dbReference>
<dbReference type="PANTHER" id="PTHR21660:SF1">
    <property type="entry name" value="ACYL-COENZYME A THIOESTERASE 13"/>
    <property type="match status" value="1"/>
</dbReference>
<dbReference type="RefSeq" id="WP_154725314.1">
    <property type="nucleotide sequence ID" value="NZ_UXHF01000003.1"/>
</dbReference>
<evidence type="ECO:0000313" key="5">
    <source>
        <dbReference type="Proteomes" id="UP000289220"/>
    </source>
</evidence>
<evidence type="ECO:0000256" key="1">
    <source>
        <dbReference type="ARBA" id="ARBA00008324"/>
    </source>
</evidence>
<sequence length="151" mass="16094">MTNPQHAPTLDTVSGMEFLRAGFEGRLPLSSIFETMGMSILELADGHVVFGARADERHLNPMGGVHGGFAATVLDSVTGYAVHTRLEAAVRYATIDLAVKMLRPVPQDVKLIAEARVTHISRSLGVAEGTLRDSDGNLLASGSATCLIRRP</sequence>
<feature type="domain" description="Thioesterase" evidence="3">
    <location>
        <begin position="62"/>
        <end position="139"/>
    </location>
</feature>
<dbReference type="InterPro" id="IPR003736">
    <property type="entry name" value="PAAI_dom"/>
</dbReference>
<dbReference type="CDD" id="cd03443">
    <property type="entry name" value="PaaI_thioesterase"/>
    <property type="match status" value="1"/>
</dbReference>
<keyword evidence="5" id="KW-1185">Reference proteome</keyword>
<dbReference type="SUPFAM" id="SSF54637">
    <property type="entry name" value="Thioesterase/thiol ester dehydrase-isomerase"/>
    <property type="match status" value="1"/>
</dbReference>
<gene>
    <name evidence="4" type="ORF">BREV_BREV_00257</name>
</gene>
<protein>
    <recommendedName>
        <fullName evidence="3">Thioesterase domain-containing protein</fullName>
    </recommendedName>
</protein>
<dbReference type="InterPro" id="IPR029069">
    <property type="entry name" value="HotDog_dom_sf"/>
</dbReference>
<keyword evidence="2" id="KW-0378">Hydrolase</keyword>
<organism evidence="4 5">
    <name type="scientific">Brevundimonas mediterranea</name>
    <dbReference type="NCBI Taxonomy" id="74329"/>
    <lineage>
        <taxon>Bacteria</taxon>
        <taxon>Pseudomonadati</taxon>
        <taxon>Pseudomonadota</taxon>
        <taxon>Alphaproteobacteria</taxon>
        <taxon>Caulobacterales</taxon>
        <taxon>Caulobacteraceae</taxon>
        <taxon>Brevundimonas</taxon>
    </lineage>
</organism>
<dbReference type="Proteomes" id="UP000289220">
    <property type="component" value="Unassembled WGS sequence"/>
</dbReference>
<evidence type="ECO:0000256" key="2">
    <source>
        <dbReference type="ARBA" id="ARBA00022801"/>
    </source>
</evidence>
<dbReference type="Pfam" id="PF03061">
    <property type="entry name" value="4HBT"/>
    <property type="match status" value="1"/>
</dbReference>
<accession>A0A7Z8Y411</accession>
<name>A0A7Z8Y411_9CAUL</name>
<comment type="similarity">
    <text evidence="1">Belongs to the thioesterase PaaI family.</text>
</comment>
<dbReference type="GO" id="GO:0047617">
    <property type="term" value="F:fatty acyl-CoA hydrolase activity"/>
    <property type="evidence" value="ECO:0007669"/>
    <property type="project" value="InterPro"/>
</dbReference>
<evidence type="ECO:0000259" key="3">
    <source>
        <dbReference type="Pfam" id="PF03061"/>
    </source>
</evidence>
<dbReference type="NCBIfam" id="TIGR00369">
    <property type="entry name" value="unchar_dom_1"/>
    <property type="match status" value="1"/>
</dbReference>
<dbReference type="InterPro" id="IPR006683">
    <property type="entry name" value="Thioestr_dom"/>
</dbReference>
<dbReference type="EMBL" id="UXHF01000003">
    <property type="protein sequence ID" value="VDC50510.1"/>
    <property type="molecule type" value="Genomic_DNA"/>
</dbReference>
<comment type="caution">
    <text evidence="4">The sequence shown here is derived from an EMBL/GenBank/DDBJ whole genome shotgun (WGS) entry which is preliminary data.</text>
</comment>